<keyword evidence="3" id="KW-1185">Reference proteome</keyword>
<evidence type="ECO:0000256" key="1">
    <source>
        <dbReference type="SAM" id="SignalP"/>
    </source>
</evidence>
<reference evidence="2 3" key="1">
    <citation type="submission" date="2023-09" db="EMBL/GenBank/DDBJ databases">
        <authorList>
            <person name="Rey-Velasco X."/>
        </authorList>
    </citation>
    <scope>NUCLEOTIDE SEQUENCE [LARGE SCALE GENOMIC DNA]</scope>
    <source>
        <strain evidence="2 3">W431</strain>
    </source>
</reference>
<evidence type="ECO:0008006" key="4">
    <source>
        <dbReference type="Google" id="ProtNLM"/>
    </source>
</evidence>
<feature type="chain" id="PRO_5045489300" description="DUF3887 domain-containing protein" evidence="1">
    <location>
        <begin position="26"/>
        <end position="115"/>
    </location>
</feature>
<comment type="caution">
    <text evidence="2">The sequence shown here is derived from an EMBL/GenBank/DDBJ whole genome shotgun (WGS) entry which is preliminary data.</text>
</comment>
<sequence>MNNQKHFLMILMSFLLCLPSIESQAQEANSNYSIPFMDDAKIFAQFTHELPAVMNYFTAHTEQEIIAFYESNFGKATSTKLKRERLTLYFTHHDKQLRVIISQQDKKNQVDILLR</sequence>
<feature type="signal peptide" evidence="1">
    <location>
        <begin position="1"/>
        <end position="25"/>
    </location>
</feature>
<dbReference type="Proteomes" id="UP001266357">
    <property type="component" value="Unassembled WGS sequence"/>
</dbReference>
<evidence type="ECO:0000313" key="2">
    <source>
        <dbReference type="EMBL" id="MDT0602213.1"/>
    </source>
</evidence>
<keyword evidence="1" id="KW-0732">Signal</keyword>
<protein>
    <recommendedName>
        <fullName evidence="4">DUF3887 domain-containing protein</fullName>
    </recommendedName>
</protein>
<accession>A0ABU2ZWA0</accession>
<dbReference type="RefSeq" id="WP_311576029.1">
    <property type="nucleotide sequence ID" value="NZ_JAVRIF010000001.1"/>
</dbReference>
<organism evidence="2 3">
    <name type="scientific">Thalassotalea castellviae</name>
    <dbReference type="NCBI Taxonomy" id="3075612"/>
    <lineage>
        <taxon>Bacteria</taxon>
        <taxon>Pseudomonadati</taxon>
        <taxon>Pseudomonadota</taxon>
        <taxon>Gammaproteobacteria</taxon>
        <taxon>Alteromonadales</taxon>
        <taxon>Colwelliaceae</taxon>
        <taxon>Thalassotalea</taxon>
    </lineage>
</organism>
<gene>
    <name evidence="2" type="ORF">RM573_01235</name>
</gene>
<name>A0ABU2ZWA0_9GAMM</name>
<proteinExistence type="predicted"/>
<evidence type="ECO:0000313" key="3">
    <source>
        <dbReference type="Proteomes" id="UP001266357"/>
    </source>
</evidence>
<dbReference type="EMBL" id="JAVRIF010000001">
    <property type="protein sequence ID" value="MDT0602213.1"/>
    <property type="molecule type" value="Genomic_DNA"/>
</dbReference>